<reference evidence="2 3" key="1">
    <citation type="submission" date="2018-06" db="EMBL/GenBank/DDBJ databases">
        <authorList>
            <consortium name="Pathogen Informatics"/>
            <person name="Doyle S."/>
        </authorList>
    </citation>
    <scope>NUCLEOTIDE SEQUENCE [LARGE SCALE GENOMIC DNA]</scope>
    <source>
        <strain evidence="2 3">NCTC12195</strain>
    </source>
</reference>
<proteinExistence type="predicted"/>
<name>A0A380F8Z8_STAGA</name>
<dbReference type="Pfam" id="PF21135">
    <property type="entry name" value="DRL_cat"/>
    <property type="match status" value="1"/>
</dbReference>
<feature type="domain" description="Oxidoreductase DRL-like catalytic" evidence="1">
    <location>
        <begin position="76"/>
        <end position="201"/>
    </location>
</feature>
<sequence>MRLKHRLIFKEVINSDLVEVIVDATGVPEIGAQIMELSLESNKHLVLLNVEVDITVGSIMKKKFEDKGLVYTGSAGDEPGVLVELYEFAKSMGLEVVVAGKGKNNKLQPYANPDSCLDEAKAKKMNPKMLAAFQDGTKTMAEMNLLSNAIGYTVDIDGMHGVEANLDNVNEKLNLKEFGGVLNELGVVEYVDGLAPGVFVYRQI</sequence>
<evidence type="ECO:0000313" key="2">
    <source>
        <dbReference type="EMBL" id="SUM30658.1"/>
    </source>
</evidence>
<evidence type="ECO:0000259" key="1">
    <source>
        <dbReference type="Pfam" id="PF21135"/>
    </source>
</evidence>
<dbReference type="Gene3D" id="3.40.50.720">
    <property type="entry name" value="NAD(P)-binding Rossmann-like Domain"/>
    <property type="match status" value="1"/>
</dbReference>
<dbReference type="EMBL" id="UHDK01000001">
    <property type="protein sequence ID" value="SUM30658.1"/>
    <property type="molecule type" value="Genomic_DNA"/>
</dbReference>
<evidence type="ECO:0000313" key="3">
    <source>
        <dbReference type="Proteomes" id="UP000255277"/>
    </source>
</evidence>
<dbReference type="InterPro" id="IPR048423">
    <property type="entry name" value="DRL_cat"/>
</dbReference>
<dbReference type="PANTHER" id="PTHR37850">
    <property type="entry name" value="STRU PROTEIN"/>
    <property type="match status" value="1"/>
</dbReference>
<accession>A0A380F8Z8</accession>
<dbReference type="AlphaFoldDB" id="A0A380F8Z8"/>
<gene>
    <name evidence="2" type="ORF">NCTC12195_00057</name>
</gene>
<dbReference type="STRING" id="1293.SH09_10455"/>
<dbReference type="PANTHER" id="PTHR37850:SF2">
    <property type="entry name" value="SAF DOMAIN PROTEIN"/>
    <property type="match status" value="1"/>
</dbReference>
<protein>
    <submittedName>
        <fullName evidence="2">Predicted homoserine dehydrogenase</fullName>
    </submittedName>
</protein>
<organism evidence="2 3">
    <name type="scientific">Staphylococcus gallinarum</name>
    <dbReference type="NCBI Taxonomy" id="1293"/>
    <lineage>
        <taxon>Bacteria</taxon>
        <taxon>Bacillati</taxon>
        <taxon>Bacillota</taxon>
        <taxon>Bacilli</taxon>
        <taxon>Bacillales</taxon>
        <taxon>Staphylococcaceae</taxon>
        <taxon>Staphylococcus</taxon>
    </lineage>
</organism>
<dbReference type="Proteomes" id="UP000255277">
    <property type="component" value="Unassembled WGS sequence"/>
</dbReference>